<feature type="transmembrane region" description="Helical" evidence="6">
    <location>
        <begin position="85"/>
        <end position="105"/>
    </location>
</feature>
<feature type="compositionally biased region" description="Acidic residues" evidence="5">
    <location>
        <begin position="443"/>
        <end position="465"/>
    </location>
</feature>
<feature type="transmembrane region" description="Helical" evidence="6">
    <location>
        <begin position="153"/>
        <end position="172"/>
    </location>
</feature>
<sequence length="546" mass="61147">MGAWSSLSPAASVTIGIIVGLLSTCVQSVGLTMQRKSHMLEDEKQDCEPRRPAYRRRRWQIGMFLFLIANIVGSTIQITTLPLPLLSTLQASGLVFNSILASLLLKEQWTWRTGWGTLLVAAGAVLISLFSALPEPSHNLEQLVDLLRMKGFLVWFILSLVFVLGVLVMDFTMRRLIPPRQRENPRLHLIRGMSYGAISGVLSAHALLLAKSAVELIVRSVADHVNQFSNYRSWLILLAFLVLALSQLYYLHLGLRLISTSILYPFVFCIYNIVAILDGLIYFRQMDRLAPLHAGLIALGTVILLAGVLALSWRLQDDETEDAEHRVMTQAEIPQTVLAPGMGFVGDPDSDENGSATAEETDPEERPLIDRRTRSSALVASRRRKRASTLKEVFDIWEELGDAEPDEEYGTFQTREPGRSVSADHGRLARRRRRSSAGVSLEADADTDDANDEANDGPDYEPDDDAFPHATIQRSRTMPAPRRVSKTMRRRSTHANGSALFSDMLKADWWHAKRKDGDGDDEPGQGRRRHLRRSDGANYVERREDV</sequence>
<dbReference type="InterPro" id="IPR037185">
    <property type="entry name" value="EmrE-like"/>
</dbReference>
<feature type="transmembrane region" description="Helical" evidence="6">
    <location>
        <begin position="234"/>
        <end position="251"/>
    </location>
</feature>
<name>A0AAQ3R1Z7_9PEZI</name>
<feature type="compositionally biased region" description="Basic residues" evidence="5">
    <location>
        <begin position="483"/>
        <end position="493"/>
    </location>
</feature>
<feature type="transmembrane region" description="Helical" evidence="6">
    <location>
        <begin position="59"/>
        <end position="79"/>
    </location>
</feature>
<organism evidence="7 8">
    <name type="scientific">Acrodontium crateriforme</name>
    <dbReference type="NCBI Taxonomy" id="150365"/>
    <lineage>
        <taxon>Eukaryota</taxon>
        <taxon>Fungi</taxon>
        <taxon>Dikarya</taxon>
        <taxon>Ascomycota</taxon>
        <taxon>Pezizomycotina</taxon>
        <taxon>Dothideomycetes</taxon>
        <taxon>Dothideomycetidae</taxon>
        <taxon>Mycosphaerellales</taxon>
        <taxon>Teratosphaeriaceae</taxon>
        <taxon>Acrodontium</taxon>
    </lineage>
</organism>
<accession>A0AAQ3R1Z7</accession>
<evidence type="ECO:0000256" key="3">
    <source>
        <dbReference type="ARBA" id="ARBA00022989"/>
    </source>
</evidence>
<evidence type="ECO:0000313" key="7">
    <source>
        <dbReference type="EMBL" id="WPG97590.1"/>
    </source>
</evidence>
<feature type="region of interest" description="Disordered" evidence="5">
    <location>
        <begin position="339"/>
        <end position="375"/>
    </location>
</feature>
<evidence type="ECO:0000256" key="4">
    <source>
        <dbReference type="ARBA" id="ARBA00023136"/>
    </source>
</evidence>
<dbReference type="Gene3D" id="1.10.3730.20">
    <property type="match status" value="1"/>
</dbReference>
<keyword evidence="8" id="KW-1185">Reference proteome</keyword>
<evidence type="ECO:0008006" key="9">
    <source>
        <dbReference type="Google" id="ProtNLM"/>
    </source>
</evidence>
<dbReference type="EMBL" id="CP138580">
    <property type="protein sequence ID" value="WPG97590.1"/>
    <property type="molecule type" value="Genomic_DNA"/>
</dbReference>
<feature type="transmembrane region" description="Helical" evidence="6">
    <location>
        <begin position="12"/>
        <end position="31"/>
    </location>
</feature>
<feature type="region of interest" description="Disordered" evidence="5">
    <location>
        <begin position="513"/>
        <end position="546"/>
    </location>
</feature>
<dbReference type="InterPro" id="IPR008521">
    <property type="entry name" value="Mg_trans_NIPA"/>
</dbReference>
<proteinExistence type="predicted"/>
<evidence type="ECO:0000256" key="6">
    <source>
        <dbReference type="SAM" id="Phobius"/>
    </source>
</evidence>
<evidence type="ECO:0000256" key="5">
    <source>
        <dbReference type="SAM" id="MobiDB-lite"/>
    </source>
</evidence>
<dbReference type="PANTHER" id="PTHR12570">
    <property type="match status" value="1"/>
</dbReference>
<dbReference type="PANTHER" id="PTHR12570:SF86">
    <property type="entry name" value="ADR321CP"/>
    <property type="match status" value="1"/>
</dbReference>
<protein>
    <recommendedName>
        <fullName evidence="9">Magnesium transporter</fullName>
    </recommendedName>
</protein>
<dbReference type="GO" id="GO:0016020">
    <property type="term" value="C:membrane"/>
    <property type="evidence" value="ECO:0007669"/>
    <property type="project" value="UniProtKB-SubCell"/>
</dbReference>
<keyword evidence="2 6" id="KW-0812">Transmembrane</keyword>
<feature type="compositionally biased region" description="Basic and acidic residues" evidence="5">
    <location>
        <begin position="364"/>
        <end position="373"/>
    </location>
</feature>
<dbReference type="Proteomes" id="UP001303373">
    <property type="component" value="Chromosome 1"/>
</dbReference>
<comment type="subcellular location">
    <subcellularLocation>
        <location evidence="1">Membrane</location>
        <topology evidence="1">Multi-pass membrane protein</topology>
    </subcellularLocation>
</comment>
<dbReference type="AlphaFoldDB" id="A0AAQ3R1Z7"/>
<feature type="region of interest" description="Disordered" evidence="5">
    <location>
        <begin position="407"/>
        <end position="499"/>
    </location>
</feature>
<feature type="compositionally biased region" description="Basic and acidic residues" evidence="5">
    <location>
        <begin position="416"/>
        <end position="427"/>
    </location>
</feature>
<evidence type="ECO:0000256" key="1">
    <source>
        <dbReference type="ARBA" id="ARBA00004141"/>
    </source>
</evidence>
<evidence type="ECO:0000313" key="8">
    <source>
        <dbReference type="Proteomes" id="UP001303373"/>
    </source>
</evidence>
<dbReference type="SUPFAM" id="SSF103481">
    <property type="entry name" value="Multidrug resistance efflux transporter EmrE"/>
    <property type="match status" value="1"/>
</dbReference>
<keyword evidence="4 6" id="KW-0472">Membrane</keyword>
<gene>
    <name evidence="7" type="ORF">R9X50_00036800</name>
</gene>
<feature type="transmembrane region" description="Helical" evidence="6">
    <location>
        <begin position="193"/>
        <end position="214"/>
    </location>
</feature>
<feature type="transmembrane region" description="Helical" evidence="6">
    <location>
        <begin position="289"/>
        <end position="311"/>
    </location>
</feature>
<dbReference type="Pfam" id="PF05653">
    <property type="entry name" value="Mg_trans_NIPA"/>
    <property type="match status" value="1"/>
</dbReference>
<feature type="transmembrane region" description="Helical" evidence="6">
    <location>
        <begin position="114"/>
        <end position="133"/>
    </location>
</feature>
<evidence type="ECO:0000256" key="2">
    <source>
        <dbReference type="ARBA" id="ARBA00022692"/>
    </source>
</evidence>
<keyword evidence="3 6" id="KW-1133">Transmembrane helix</keyword>
<feature type="transmembrane region" description="Helical" evidence="6">
    <location>
        <begin position="263"/>
        <end position="283"/>
    </location>
</feature>
<dbReference type="GO" id="GO:0015095">
    <property type="term" value="F:magnesium ion transmembrane transporter activity"/>
    <property type="evidence" value="ECO:0007669"/>
    <property type="project" value="InterPro"/>
</dbReference>
<reference evidence="7 8" key="1">
    <citation type="submission" date="2023-11" db="EMBL/GenBank/DDBJ databases">
        <title>An acidophilic fungus is an integral part of prey digestion in a carnivorous sundew plant.</title>
        <authorList>
            <person name="Tsai I.J."/>
        </authorList>
    </citation>
    <scope>NUCLEOTIDE SEQUENCE [LARGE SCALE GENOMIC DNA]</scope>
    <source>
        <strain evidence="7">169a</strain>
    </source>
</reference>